<dbReference type="PANTHER" id="PTHR21666:SF270">
    <property type="entry name" value="MUREIN HYDROLASE ACTIVATOR ENVC"/>
    <property type="match status" value="1"/>
</dbReference>
<dbReference type="InterPro" id="IPR011055">
    <property type="entry name" value="Dup_hybrid_motif"/>
</dbReference>
<gene>
    <name evidence="2" type="ORF">GCM10025875_06680</name>
</gene>
<keyword evidence="3" id="KW-1185">Reference proteome</keyword>
<comment type="caution">
    <text evidence="2">The sequence shown here is derived from an EMBL/GenBank/DDBJ whole genome shotgun (WGS) entry which is preliminary data.</text>
</comment>
<dbReference type="SUPFAM" id="SSF51261">
    <property type="entry name" value="Duplicated hybrid motif"/>
    <property type="match status" value="1"/>
</dbReference>
<reference evidence="2" key="2">
    <citation type="submission" date="2023-02" db="EMBL/GenBank/DDBJ databases">
        <authorList>
            <person name="Sun Q."/>
            <person name="Mori K."/>
        </authorList>
    </citation>
    <scope>NUCLEOTIDE SEQUENCE</scope>
    <source>
        <strain evidence="2">NBRC 112290</strain>
    </source>
</reference>
<dbReference type="CDD" id="cd12797">
    <property type="entry name" value="M23_peptidase"/>
    <property type="match status" value="1"/>
</dbReference>
<sequence>MLSTDVATPAGDTRRSRRLAAAASSAGAADAHQSVPGYGPHVATVSVASGSTAVAAPTFEPFMLQTVHPPAATATTRRELRRRSAVAAPVAPILTAREVLNDSLVTQGGPSMTRRELRAAALAASGAGRAERAGSSATTSVATPAAVAFQQAQVEQPEAADQPVDLEFDFASVALTLSSLTAPSTVSNETVAMSAGPAVAEAPARDEAPQPVADDVPAVLTTLVPPVVPVPAPALAGAAGGGSTRVAAPTAGATGPRQWVPRLAVLSALGVATVVTPVLAVNQGGAPEAAPAPLADSSALDGLVPADGAAAGIAVAGASAQTGAAVGGSVDETASLLAADPMAEVRGVVAASRSEGRSDLPQCGAPGTDLPNGTLAALESTDNLLMSMPIQEGVYRVSSGFGPRWGAFHYATDFAAPLGTPIRAVAGGEVVHSGGGLAGRSPNLIAIRSEIDGETVEIWYNHMYDDGVFVEEGDTVEVGDIIGEVGNNGNSTGPHLHLEIHVGNVSDPNGSAVDPLPWLRAKGATPVTTTGAVCA</sequence>
<dbReference type="Gene3D" id="2.70.70.10">
    <property type="entry name" value="Glucose Permease (Domain IIA)"/>
    <property type="match status" value="1"/>
</dbReference>
<proteinExistence type="predicted"/>
<name>A0AA37XCV7_9MICO</name>
<reference evidence="2" key="1">
    <citation type="journal article" date="2014" name="Int. J. Syst. Evol. Microbiol.">
        <title>Complete genome sequence of Corynebacterium casei LMG S-19264T (=DSM 44701T), isolated from a smear-ripened cheese.</title>
        <authorList>
            <consortium name="US DOE Joint Genome Institute (JGI-PGF)"/>
            <person name="Walter F."/>
            <person name="Albersmeier A."/>
            <person name="Kalinowski J."/>
            <person name="Ruckert C."/>
        </authorList>
    </citation>
    <scope>NUCLEOTIDE SEQUENCE</scope>
    <source>
        <strain evidence="2">NBRC 112290</strain>
    </source>
</reference>
<evidence type="ECO:0000313" key="3">
    <source>
        <dbReference type="Proteomes" id="UP001157161"/>
    </source>
</evidence>
<dbReference type="PANTHER" id="PTHR21666">
    <property type="entry name" value="PEPTIDASE-RELATED"/>
    <property type="match status" value="1"/>
</dbReference>
<dbReference type="EMBL" id="BSUM01000001">
    <property type="protein sequence ID" value="GMA30676.1"/>
    <property type="molecule type" value="Genomic_DNA"/>
</dbReference>
<evidence type="ECO:0000259" key="1">
    <source>
        <dbReference type="Pfam" id="PF01551"/>
    </source>
</evidence>
<dbReference type="AlphaFoldDB" id="A0AA37XCV7"/>
<accession>A0AA37XCV7</accession>
<evidence type="ECO:0000313" key="2">
    <source>
        <dbReference type="EMBL" id="GMA30676.1"/>
    </source>
</evidence>
<dbReference type="InterPro" id="IPR050570">
    <property type="entry name" value="Cell_wall_metabolism_enzyme"/>
</dbReference>
<dbReference type="Pfam" id="PF01551">
    <property type="entry name" value="Peptidase_M23"/>
    <property type="match status" value="1"/>
</dbReference>
<dbReference type="InterPro" id="IPR016047">
    <property type="entry name" value="M23ase_b-sheet_dom"/>
</dbReference>
<dbReference type="GO" id="GO:0004222">
    <property type="term" value="F:metalloendopeptidase activity"/>
    <property type="evidence" value="ECO:0007669"/>
    <property type="project" value="TreeGrafter"/>
</dbReference>
<protein>
    <recommendedName>
        <fullName evidence="1">M23ase beta-sheet core domain-containing protein</fullName>
    </recommendedName>
</protein>
<dbReference type="Proteomes" id="UP001157161">
    <property type="component" value="Unassembled WGS sequence"/>
</dbReference>
<feature type="domain" description="M23ase beta-sheet core" evidence="1">
    <location>
        <begin position="408"/>
        <end position="515"/>
    </location>
</feature>
<organism evidence="2 3">
    <name type="scientific">Litorihabitans aurantiacus</name>
    <dbReference type="NCBI Taxonomy" id="1930061"/>
    <lineage>
        <taxon>Bacteria</taxon>
        <taxon>Bacillati</taxon>
        <taxon>Actinomycetota</taxon>
        <taxon>Actinomycetes</taxon>
        <taxon>Micrococcales</taxon>
        <taxon>Beutenbergiaceae</taxon>
        <taxon>Litorihabitans</taxon>
    </lineage>
</organism>